<protein>
    <submittedName>
        <fullName evidence="3">Uncharacterized protein</fullName>
    </submittedName>
</protein>
<feature type="coiled-coil region" evidence="1">
    <location>
        <begin position="13"/>
        <end position="54"/>
    </location>
</feature>
<evidence type="ECO:0000256" key="1">
    <source>
        <dbReference type="SAM" id="Coils"/>
    </source>
</evidence>
<keyword evidence="4" id="KW-1185">Reference proteome</keyword>
<proteinExistence type="predicted"/>
<evidence type="ECO:0000256" key="2">
    <source>
        <dbReference type="SAM" id="MobiDB-lite"/>
    </source>
</evidence>
<dbReference type="AlphaFoldDB" id="A0AAD4F230"/>
<gene>
    <name evidence="3" type="ORF">NEMBOFW57_001303</name>
</gene>
<sequence>MSDNQTASLALQLKAMEDENLQLKIDIAALKSELTETKKSNTELKNENNDLRNRQLLLESINVGIMDETATSLSENEARPIASRAGAYNSLDPSRRQ</sequence>
<comment type="caution">
    <text evidence="3">The sequence shown here is derived from an EMBL/GenBank/DDBJ whole genome shotgun (WGS) entry which is preliminary data.</text>
</comment>
<feature type="region of interest" description="Disordered" evidence="2">
    <location>
        <begin position="71"/>
        <end position="97"/>
    </location>
</feature>
<evidence type="ECO:0000313" key="3">
    <source>
        <dbReference type="EMBL" id="KAG7291290.1"/>
    </source>
</evidence>
<dbReference type="Proteomes" id="UP001197093">
    <property type="component" value="Unassembled WGS sequence"/>
</dbReference>
<organism evidence="3 4">
    <name type="scientific">Staphylotrichum longicolle</name>
    <dbReference type="NCBI Taxonomy" id="669026"/>
    <lineage>
        <taxon>Eukaryota</taxon>
        <taxon>Fungi</taxon>
        <taxon>Dikarya</taxon>
        <taxon>Ascomycota</taxon>
        <taxon>Pezizomycotina</taxon>
        <taxon>Sordariomycetes</taxon>
        <taxon>Sordariomycetidae</taxon>
        <taxon>Sordariales</taxon>
        <taxon>Chaetomiaceae</taxon>
        <taxon>Staphylotrichum</taxon>
    </lineage>
</organism>
<dbReference type="EMBL" id="JAHCVI010000001">
    <property type="protein sequence ID" value="KAG7291290.1"/>
    <property type="molecule type" value="Genomic_DNA"/>
</dbReference>
<reference evidence="3" key="1">
    <citation type="submission" date="2023-02" db="EMBL/GenBank/DDBJ databases">
        <authorList>
            <person name="Palmer J.M."/>
        </authorList>
    </citation>
    <scope>NUCLEOTIDE SEQUENCE</scope>
    <source>
        <strain evidence="3">FW57</strain>
    </source>
</reference>
<name>A0AAD4F230_9PEZI</name>
<evidence type="ECO:0000313" key="4">
    <source>
        <dbReference type="Proteomes" id="UP001197093"/>
    </source>
</evidence>
<accession>A0AAD4F230</accession>
<keyword evidence="1" id="KW-0175">Coiled coil</keyword>